<evidence type="ECO:0000313" key="1">
    <source>
        <dbReference type="EMBL" id="MDS1272080.1"/>
    </source>
</evidence>
<protein>
    <submittedName>
        <fullName evidence="1">Uncharacterized protein</fullName>
    </submittedName>
</protein>
<evidence type="ECO:0000313" key="2">
    <source>
        <dbReference type="Proteomes" id="UP001250214"/>
    </source>
</evidence>
<comment type="caution">
    <text evidence="1">The sequence shown here is derived from an EMBL/GenBank/DDBJ whole genome shotgun (WGS) entry which is preliminary data.</text>
</comment>
<dbReference type="EMBL" id="JAVLVT010000009">
    <property type="protein sequence ID" value="MDS1272080.1"/>
    <property type="molecule type" value="Genomic_DNA"/>
</dbReference>
<dbReference type="Proteomes" id="UP001250214">
    <property type="component" value="Unassembled WGS sequence"/>
</dbReference>
<proteinExistence type="predicted"/>
<keyword evidence="2" id="KW-1185">Reference proteome</keyword>
<name>A0ABU2H9S8_9ACTN</name>
<sequence length="444" mass="48322">MQETVASALAQLSRTDPRVAQTAEHALSTLTAGEGLAGLNQRTVQKFCWQVLPARYASSAEEQEFVVRSLGELFQLLGLSRYAEICTSAATQEILAAHQRGSDTGNAAFERHMRASGVEPPDLSELTWGTALGSAEIEAYDATSAALELAIALGDVQPGTTGWRTAQERQARAFLTQPDDQGRSRLDKIREERVRAWLSSAGHPHRQHLVPLLGQIIAGADPPHSAHAALSPVQRLLEFASDGIALTQIGYLSPNVVREMCTEFDWTPVSTPPRSETDVTQIITLHKLLRSMRAVRRSGRRLILTRRGRRLRDSTESLWVAVAESVLNTDGFEQAATETLLGLLLVWSPRSTGSHSSESAVDIAAEARTILADAGWEKDTPRHGQRQSPVDSVLITVAWLLETLGCVSRVGLMHEQPTLTLTKVGRAFALTAFHLSATTPRASL</sequence>
<organism evidence="1 2">
    <name type="scientific">Lipingzhangella rawalii</name>
    <dbReference type="NCBI Taxonomy" id="2055835"/>
    <lineage>
        <taxon>Bacteria</taxon>
        <taxon>Bacillati</taxon>
        <taxon>Actinomycetota</taxon>
        <taxon>Actinomycetes</taxon>
        <taxon>Streptosporangiales</taxon>
        <taxon>Nocardiopsidaceae</taxon>
        <taxon>Lipingzhangella</taxon>
    </lineage>
</organism>
<accession>A0ABU2H9S8</accession>
<dbReference type="RefSeq" id="WP_310913623.1">
    <property type="nucleotide sequence ID" value="NZ_JAVLVT010000009.1"/>
</dbReference>
<reference evidence="2" key="1">
    <citation type="submission" date="2023-07" db="EMBL/GenBank/DDBJ databases">
        <title>Novel species in the genus Lipingzhangella isolated from Sambhar Salt Lake.</title>
        <authorList>
            <person name="Jiya N."/>
            <person name="Kajale S."/>
            <person name="Sharma A."/>
        </authorList>
    </citation>
    <scope>NUCLEOTIDE SEQUENCE [LARGE SCALE GENOMIC DNA]</scope>
    <source>
        <strain evidence="2">LS1_29</strain>
    </source>
</reference>
<gene>
    <name evidence="1" type="ORF">RIF23_17460</name>
</gene>